<dbReference type="AlphaFoldDB" id="A0A2G4F5K0"/>
<dbReference type="Proteomes" id="UP000226442">
    <property type="component" value="Unassembled WGS sequence"/>
</dbReference>
<protein>
    <submittedName>
        <fullName evidence="1">Uncharacterized protein</fullName>
    </submittedName>
</protein>
<accession>A0A2G4F5K0</accession>
<organism evidence="1 2">
    <name type="scientific">Tychonema bourrellyi FEM_GT703</name>
    <dbReference type="NCBI Taxonomy" id="2040638"/>
    <lineage>
        <taxon>Bacteria</taxon>
        <taxon>Bacillati</taxon>
        <taxon>Cyanobacteriota</taxon>
        <taxon>Cyanophyceae</taxon>
        <taxon>Oscillatoriophycideae</taxon>
        <taxon>Oscillatoriales</taxon>
        <taxon>Microcoleaceae</taxon>
        <taxon>Tychonema</taxon>
    </lineage>
</organism>
<evidence type="ECO:0000313" key="1">
    <source>
        <dbReference type="EMBL" id="PHX57040.1"/>
    </source>
</evidence>
<dbReference type="EMBL" id="NXIB02000007">
    <property type="protein sequence ID" value="PHX57040.1"/>
    <property type="molecule type" value="Genomic_DNA"/>
</dbReference>
<reference evidence="1" key="1">
    <citation type="submission" date="2017-10" db="EMBL/GenBank/DDBJ databases">
        <title>Draft genome sequence of the planktic cyanobacteria Tychonema bourrellyi isolated from alpine lentic freshwater.</title>
        <authorList>
            <person name="Tett A."/>
            <person name="Armanini F."/>
            <person name="Asnicar F."/>
            <person name="Boscaini A."/>
            <person name="Pasolli E."/>
            <person name="Zolfo M."/>
            <person name="Donati C."/>
            <person name="Salmaso N."/>
            <person name="Segata N."/>
        </authorList>
    </citation>
    <scope>NUCLEOTIDE SEQUENCE</scope>
    <source>
        <strain evidence="1">FEM_GT703</strain>
    </source>
</reference>
<sequence length="63" mass="6975">MNPTIAFIFGLPLGRMKQPCRLLGTDVELTPKCRVEQDAVSAIGIQGDVNICNILRNTTDRIF</sequence>
<gene>
    <name evidence="1" type="ORF">CP500_002305</name>
</gene>
<name>A0A2G4F5K0_9CYAN</name>
<proteinExistence type="predicted"/>
<comment type="caution">
    <text evidence="1">The sequence shown here is derived from an EMBL/GenBank/DDBJ whole genome shotgun (WGS) entry which is preliminary data.</text>
</comment>
<evidence type="ECO:0000313" key="2">
    <source>
        <dbReference type="Proteomes" id="UP000226442"/>
    </source>
</evidence>
<keyword evidence="2" id="KW-1185">Reference proteome</keyword>